<keyword evidence="3 10" id="KW-0285">Flavoprotein</keyword>
<feature type="binding site" evidence="11">
    <location>
        <position position="318"/>
    </location>
    <ligand>
        <name>Mg(2+)</name>
        <dbReference type="ChEBI" id="CHEBI:18420"/>
    </ligand>
</feature>
<evidence type="ECO:0000256" key="9">
    <source>
        <dbReference type="ARBA" id="ARBA00048540"/>
    </source>
</evidence>
<comment type="similarity">
    <text evidence="10 12">Belongs to the ApbE family.</text>
</comment>
<sequence>MPKGCSFLIMKRIFLLICALILSGCSNKIQYYTKSFPDYLDTMTTYITYASSEDDFEKQCQYIEKRLQYYDKLFDNYHTYPSIVNVMTINQNAGKKAVVVDQELFDLLKLSKERYQNISPQVNIAYGSVLTLWHEAREQASKHKNIGQPPSKEELEKASGHTNINQVILDEKRRSVYLEDPEMALDLGAVAKGYTMEKIKQGLIKQGVKSFLLNGGGNVVGVGQRLVASEEADYKACQSHYCIGIASPKDGNYASTKSDYEAVLVADNKAVVTSGDYERYFLDAQGNRYCHLIDPRTSYPAHYMRSVTIITKDSGLADYLSSALFLMSYEDGQKLIASLDDVEAIWLLNDGHIMLSEGMKNKDFYVFQKERMYN</sequence>
<evidence type="ECO:0000256" key="6">
    <source>
        <dbReference type="ARBA" id="ARBA00022827"/>
    </source>
</evidence>
<evidence type="ECO:0000313" key="13">
    <source>
        <dbReference type="EMBL" id="MST89327.1"/>
    </source>
</evidence>
<dbReference type="GO" id="GO:0046872">
    <property type="term" value="F:metal ion binding"/>
    <property type="evidence" value="ECO:0007669"/>
    <property type="project" value="UniProtKB-UniRule"/>
</dbReference>
<dbReference type="Proteomes" id="UP000442619">
    <property type="component" value="Unassembled WGS sequence"/>
</dbReference>
<evidence type="ECO:0000256" key="2">
    <source>
        <dbReference type="ARBA" id="ARBA00016337"/>
    </source>
</evidence>
<keyword evidence="12" id="KW-0472">Membrane</keyword>
<dbReference type="PANTHER" id="PTHR30040">
    <property type="entry name" value="THIAMINE BIOSYNTHESIS LIPOPROTEIN APBE"/>
    <property type="match status" value="1"/>
</dbReference>
<evidence type="ECO:0000313" key="14">
    <source>
        <dbReference type="Proteomes" id="UP000442619"/>
    </source>
</evidence>
<dbReference type="PANTHER" id="PTHR30040:SF2">
    <property type="entry name" value="FAD:PROTEIN FMN TRANSFERASE"/>
    <property type="match status" value="1"/>
</dbReference>
<keyword evidence="6 10" id="KW-0274">FAD</keyword>
<name>A0A844FTR2_9FIRM</name>
<evidence type="ECO:0000256" key="3">
    <source>
        <dbReference type="ARBA" id="ARBA00022630"/>
    </source>
</evidence>
<protein>
    <recommendedName>
        <fullName evidence="2 10">FAD:protein FMN transferase</fullName>
        <ecNumber evidence="1 10">2.7.1.180</ecNumber>
    </recommendedName>
    <alternativeName>
        <fullName evidence="8 10">Flavin transferase</fullName>
    </alternativeName>
</protein>
<reference evidence="13 14" key="1">
    <citation type="submission" date="2019-08" db="EMBL/GenBank/DDBJ databases">
        <title>In-depth cultivation of the pig gut microbiome towards novel bacterial diversity and tailored functional studies.</title>
        <authorList>
            <person name="Wylensek D."/>
            <person name="Hitch T.C.A."/>
            <person name="Clavel T."/>
        </authorList>
    </citation>
    <scope>NUCLEOTIDE SEQUENCE [LARGE SCALE GENOMIC DNA]</scope>
    <source>
        <strain evidence="13 14">CA-Schmier-601-WT-3</strain>
    </source>
</reference>
<evidence type="ECO:0000256" key="8">
    <source>
        <dbReference type="ARBA" id="ARBA00031306"/>
    </source>
</evidence>
<keyword evidence="14" id="KW-1185">Reference proteome</keyword>
<dbReference type="Pfam" id="PF02424">
    <property type="entry name" value="ApbE"/>
    <property type="match status" value="1"/>
</dbReference>
<dbReference type="InterPro" id="IPR003374">
    <property type="entry name" value="ApbE-like_sf"/>
</dbReference>
<dbReference type="PIRSF" id="PIRSF006268">
    <property type="entry name" value="ApbE"/>
    <property type="match status" value="1"/>
</dbReference>
<keyword evidence="12" id="KW-0997">Cell inner membrane</keyword>
<evidence type="ECO:0000256" key="12">
    <source>
        <dbReference type="RuleBase" id="RU363002"/>
    </source>
</evidence>
<keyword evidence="12" id="KW-1003">Cell membrane</keyword>
<dbReference type="Gene3D" id="3.10.520.10">
    <property type="entry name" value="ApbE-like domains"/>
    <property type="match status" value="1"/>
</dbReference>
<accession>A0A844FTR2</accession>
<keyword evidence="4 10" id="KW-0808">Transferase</keyword>
<evidence type="ECO:0000256" key="11">
    <source>
        <dbReference type="PIRSR" id="PIRSR006268-2"/>
    </source>
</evidence>
<dbReference type="PROSITE" id="PS51257">
    <property type="entry name" value="PROKAR_LIPOPROTEIN"/>
    <property type="match status" value="1"/>
</dbReference>
<evidence type="ECO:0000256" key="5">
    <source>
        <dbReference type="ARBA" id="ARBA00022723"/>
    </source>
</evidence>
<evidence type="ECO:0000256" key="4">
    <source>
        <dbReference type="ARBA" id="ARBA00022679"/>
    </source>
</evidence>
<organism evidence="13 14">
    <name type="scientific">Sharpea porci</name>
    <dbReference type="NCBI Taxonomy" id="2652286"/>
    <lineage>
        <taxon>Bacteria</taxon>
        <taxon>Bacillati</taxon>
        <taxon>Bacillota</taxon>
        <taxon>Erysipelotrichia</taxon>
        <taxon>Erysipelotrichales</taxon>
        <taxon>Coprobacillaceae</taxon>
        <taxon>Sharpea</taxon>
    </lineage>
</organism>
<dbReference type="AlphaFoldDB" id="A0A844FTR2"/>
<gene>
    <name evidence="13" type="ORF">FYJ79_07025</name>
</gene>
<evidence type="ECO:0000256" key="7">
    <source>
        <dbReference type="ARBA" id="ARBA00022842"/>
    </source>
</evidence>
<keyword evidence="12" id="KW-0449">Lipoprotein</keyword>
<keyword evidence="5 10" id="KW-0479">Metal-binding</keyword>
<dbReference type="GO" id="GO:0016740">
    <property type="term" value="F:transferase activity"/>
    <property type="evidence" value="ECO:0007669"/>
    <property type="project" value="UniProtKB-UniRule"/>
</dbReference>
<comment type="catalytic activity">
    <reaction evidence="9 10 12">
        <text>L-threonyl-[protein] + FAD = FMN-L-threonyl-[protein] + AMP + H(+)</text>
        <dbReference type="Rhea" id="RHEA:36847"/>
        <dbReference type="Rhea" id="RHEA-COMP:11060"/>
        <dbReference type="Rhea" id="RHEA-COMP:11061"/>
        <dbReference type="ChEBI" id="CHEBI:15378"/>
        <dbReference type="ChEBI" id="CHEBI:30013"/>
        <dbReference type="ChEBI" id="CHEBI:57692"/>
        <dbReference type="ChEBI" id="CHEBI:74257"/>
        <dbReference type="ChEBI" id="CHEBI:456215"/>
        <dbReference type="EC" id="2.7.1.180"/>
    </reaction>
</comment>
<evidence type="ECO:0000256" key="10">
    <source>
        <dbReference type="PIRNR" id="PIRNR006268"/>
    </source>
</evidence>
<comment type="function">
    <text evidence="12">Flavin transferase that catalyzes the transfer of the FMN moiety of FAD and its covalent binding to the hydroxyl group of a threonine residue in a target flavoprotein.</text>
</comment>
<keyword evidence="7 10" id="KW-0460">Magnesium</keyword>
<comment type="cofactor">
    <cofactor evidence="11">
        <name>Mg(2+)</name>
        <dbReference type="ChEBI" id="CHEBI:18420"/>
    </cofactor>
    <cofactor evidence="11">
        <name>Mn(2+)</name>
        <dbReference type="ChEBI" id="CHEBI:29035"/>
    </cofactor>
    <text evidence="11">Magnesium. Can also use manganese.</text>
</comment>
<feature type="binding site" evidence="11">
    <location>
        <position position="322"/>
    </location>
    <ligand>
        <name>Mg(2+)</name>
        <dbReference type="ChEBI" id="CHEBI:18420"/>
    </ligand>
</feature>
<dbReference type="GO" id="GO:0005886">
    <property type="term" value="C:plasma membrane"/>
    <property type="evidence" value="ECO:0007669"/>
    <property type="project" value="UniProtKB-SubCell"/>
</dbReference>
<comment type="caution">
    <text evidence="13">The sequence shown here is derived from an EMBL/GenBank/DDBJ whole genome shotgun (WGS) entry which is preliminary data.</text>
</comment>
<feature type="binding site" evidence="11">
    <location>
        <position position="189"/>
    </location>
    <ligand>
        <name>Mg(2+)</name>
        <dbReference type="ChEBI" id="CHEBI:18420"/>
    </ligand>
</feature>
<comment type="subcellular location">
    <subcellularLocation>
        <location evidence="12">Cell inner membrane</location>
        <topology evidence="12">Lipid-anchor</topology>
        <orientation evidence="12">Periplasmic side</orientation>
    </subcellularLocation>
</comment>
<evidence type="ECO:0000256" key="1">
    <source>
        <dbReference type="ARBA" id="ARBA00011955"/>
    </source>
</evidence>
<dbReference type="EC" id="2.7.1.180" evidence="1 10"/>
<dbReference type="SUPFAM" id="SSF143631">
    <property type="entry name" value="ApbE-like"/>
    <property type="match status" value="1"/>
</dbReference>
<dbReference type="InterPro" id="IPR024932">
    <property type="entry name" value="ApbE"/>
</dbReference>
<dbReference type="EMBL" id="VUNM01000014">
    <property type="protein sequence ID" value="MST89327.1"/>
    <property type="molecule type" value="Genomic_DNA"/>
</dbReference>
<proteinExistence type="inferred from homology"/>